<feature type="non-terminal residue" evidence="2">
    <location>
        <position position="129"/>
    </location>
</feature>
<gene>
    <name evidence="2" type="ORF">RJJ65_39060</name>
</gene>
<organism evidence="2 3">
    <name type="scientific">Rhizobium hidalgonense</name>
    <dbReference type="NCBI Taxonomy" id="1538159"/>
    <lineage>
        <taxon>Bacteria</taxon>
        <taxon>Pseudomonadati</taxon>
        <taxon>Pseudomonadota</taxon>
        <taxon>Alphaproteobacteria</taxon>
        <taxon>Hyphomicrobiales</taxon>
        <taxon>Rhizobiaceae</taxon>
        <taxon>Rhizobium/Agrobacterium group</taxon>
        <taxon>Rhizobium</taxon>
    </lineage>
</organism>
<dbReference type="EMBL" id="JAVLSF010000932">
    <property type="protein sequence ID" value="MDR9778545.1"/>
    <property type="molecule type" value="Genomic_DNA"/>
</dbReference>
<evidence type="ECO:0000256" key="1">
    <source>
        <dbReference type="SAM" id="Phobius"/>
    </source>
</evidence>
<keyword evidence="1" id="KW-0812">Transmembrane</keyword>
<protein>
    <submittedName>
        <fullName evidence="2">Uncharacterized protein</fullName>
    </submittedName>
</protein>
<dbReference type="Proteomes" id="UP001268610">
    <property type="component" value="Unassembled WGS sequence"/>
</dbReference>
<feature type="transmembrane region" description="Helical" evidence="1">
    <location>
        <begin position="73"/>
        <end position="97"/>
    </location>
</feature>
<keyword evidence="1" id="KW-1133">Transmembrane helix</keyword>
<evidence type="ECO:0000313" key="3">
    <source>
        <dbReference type="Proteomes" id="UP001268610"/>
    </source>
</evidence>
<reference evidence="2" key="1">
    <citation type="submission" date="2023-04" db="EMBL/GenBank/DDBJ databases">
        <title>Genomic characterization of faba bean (Vicia faba) microsymbionts in Mexican soils.</title>
        <authorList>
            <person name="Rivera Orduna F.N."/>
            <person name="Guevara-Luna J."/>
            <person name="Yan J."/>
            <person name="Arroyo-Herrera I."/>
            <person name="Li Y."/>
            <person name="Vasquez-Murrieta M.S."/>
            <person name="Wang E.T."/>
        </authorList>
    </citation>
    <scope>NUCLEOTIDE SEQUENCE</scope>
    <source>
        <strain evidence="2">CH26</strain>
    </source>
</reference>
<accession>A0AAJ2LND5</accession>
<proteinExistence type="predicted"/>
<dbReference type="AlphaFoldDB" id="A0AAJ2LND5"/>
<dbReference type="RefSeq" id="WP_310866580.1">
    <property type="nucleotide sequence ID" value="NZ_JAVLSF010000932.1"/>
</dbReference>
<evidence type="ECO:0000313" key="2">
    <source>
        <dbReference type="EMBL" id="MDR9778545.1"/>
    </source>
</evidence>
<feature type="non-terminal residue" evidence="2">
    <location>
        <position position="1"/>
    </location>
</feature>
<feature type="transmembrane region" description="Helical" evidence="1">
    <location>
        <begin position="103"/>
        <end position="126"/>
    </location>
</feature>
<comment type="caution">
    <text evidence="2">The sequence shown here is derived from an EMBL/GenBank/DDBJ whole genome shotgun (WGS) entry which is preliminary data.</text>
</comment>
<keyword evidence="1" id="KW-0472">Membrane</keyword>
<feature type="transmembrane region" description="Helical" evidence="1">
    <location>
        <begin position="7"/>
        <end position="28"/>
    </location>
</feature>
<sequence>ILQLLAYRDWIIVLILVAVANLTANLVLGDPVLMSLSFIPNNLLEIMLSGYLLRRFIPLSQCVKDPLLLLKAFALTVVPIAFSALLGAFVLVNYGLVSFNEGWTFLAIGSLVGNISIFPLAMLLFARSW</sequence>
<name>A0AAJ2LND5_9HYPH</name>